<evidence type="ECO:0000313" key="2">
    <source>
        <dbReference type="EMBL" id="KAK2634810.1"/>
    </source>
</evidence>
<proteinExistence type="predicted"/>
<sequence>MAYDGNINPIPDESRWPEFESQTIEPPVQKTKAGRPKKKRTRAADEQCVPNATFSKRCSLCGVLGHNRTTWLLHIWGPLVHQISIVQIDGGD</sequence>
<reference evidence="2" key="1">
    <citation type="journal article" date="2023" name="Plant J.">
        <title>Genome sequences and population genomics provide insights into the demographic history, inbreeding, and mutation load of two 'living fossil' tree species of Dipteronia.</title>
        <authorList>
            <person name="Feng Y."/>
            <person name="Comes H.P."/>
            <person name="Chen J."/>
            <person name="Zhu S."/>
            <person name="Lu R."/>
            <person name="Zhang X."/>
            <person name="Li P."/>
            <person name="Qiu J."/>
            <person name="Olsen K.M."/>
            <person name="Qiu Y."/>
        </authorList>
    </citation>
    <scope>NUCLEOTIDE SEQUENCE</scope>
    <source>
        <strain evidence="2">KIB01</strain>
    </source>
</reference>
<dbReference type="EMBL" id="JANJYI010000009">
    <property type="protein sequence ID" value="KAK2634810.1"/>
    <property type="molecule type" value="Genomic_DNA"/>
</dbReference>
<gene>
    <name evidence="2" type="ORF">Ddye_029602</name>
</gene>
<comment type="caution">
    <text evidence="2">The sequence shown here is derived from an EMBL/GenBank/DDBJ whole genome shotgun (WGS) entry which is preliminary data.</text>
</comment>
<accession>A0AAD9TG03</accession>
<evidence type="ECO:0000313" key="3">
    <source>
        <dbReference type="Proteomes" id="UP001280121"/>
    </source>
</evidence>
<dbReference type="AlphaFoldDB" id="A0AAD9TG03"/>
<keyword evidence="3" id="KW-1185">Reference proteome</keyword>
<feature type="region of interest" description="Disordered" evidence="1">
    <location>
        <begin position="1"/>
        <end position="44"/>
    </location>
</feature>
<name>A0AAD9TG03_9ROSI</name>
<protein>
    <submittedName>
        <fullName evidence="2">Uncharacterized protein</fullName>
    </submittedName>
</protein>
<organism evidence="2 3">
    <name type="scientific">Dipteronia dyeriana</name>
    <dbReference type="NCBI Taxonomy" id="168575"/>
    <lineage>
        <taxon>Eukaryota</taxon>
        <taxon>Viridiplantae</taxon>
        <taxon>Streptophyta</taxon>
        <taxon>Embryophyta</taxon>
        <taxon>Tracheophyta</taxon>
        <taxon>Spermatophyta</taxon>
        <taxon>Magnoliopsida</taxon>
        <taxon>eudicotyledons</taxon>
        <taxon>Gunneridae</taxon>
        <taxon>Pentapetalae</taxon>
        <taxon>rosids</taxon>
        <taxon>malvids</taxon>
        <taxon>Sapindales</taxon>
        <taxon>Sapindaceae</taxon>
        <taxon>Hippocastanoideae</taxon>
        <taxon>Acereae</taxon>
        <taxon>Dipteronia</taxon>
    </lineage>
</organism>
<feature type="compositionally biased region" description="Basic residues" evidence="1">
    <location>
        <begin position="32"/>
        <end position="41"/>
    </location>
</feature>
<dbReference type="Proteomes" id="UP001280121">
    <property type="component" value="Unassembled WGS sequence"/>
</dbReference>
<evidence type="ECO:0000256" key="1">
    <source>
        <dbReference type="SAM" id="MobiDB-lite"/>
    </source>
</evidence>